<protein>
    <submittedName>
        <fullName evidence="2">Uncharacterized protein</fullName>
    </submittedName>
</protein>
<evidence type="ECO:0000313" key="2">
    <source>
        <dbReference type="EMBL" id="KAG8194414.1"/>
    </source>
</evidence>
<keyword evidence="3" id="KW-1185">Reference proteome</keyword>
<dbReference type="EMBL" id="JAFNEN010000103">
    <property type="protein sequence ID" value="KAG8194414.1"/>
    <property type="molecule type" value="Genomic_DNA"/>
</dbReference>
<dbReference type="Proteomes" id="UP000827092">
    <property type="component" value="Unassembled WGS sequence"/>
</dbReference>
<evidence type="ECO:0000256" key="1">
    <source>
        <dbReference type="SAM" id="MobiDB-lite"/>
    </source>
</evidence>
<organism evidence="2 3">
    <name type="scientific">Oedothorax gibbosus</name>
    <dbReference type="NCBI Taxonomy" id="931172"/>
    <lineage>
        <taxon>Eukaryota</taxon>
        <taxon>Metazoa</taxon>
        <taxon>Ecdysozoa</taxon>
        <taxon>Arthropoda</taxon>
        <taxon>Chelicerata</taxon>
        <taxon>Arachnida</taxon>
        <taxon>Araneae</taxon>
        <taxon>Araneomorphae</taxon>
        <taxon>Entelegynae</taxon>
        <taxon>Araneoidea</taxon>
        <taxon>Linyphiidae</taxon>
        <taxon>Erigoninae</taxon>
        <taxon>Oedothorax</taxon>
    </lineage>
</organism>
<comment type="caution">
    <text evidence="2">The sequence shown here is derived from an EMBL/GenBank/DDBJ whole genome shotgun (WGS) entry which is preliminary data.</text>
</comment>
<evidence type="ECO:0000313" key="3">
    <source>
        <dbReference type="Proteomes" id="UP000827092"/>
    </source>
</evidence>
<feature type="region of interest" description="Disordered" evidence="1">
    <location>
        <begin position="1"/>
        <end position="70"/>
    </location>
</feature>
<accession>A0AAV6VCM1</accession>
<sequence length="70" mass="7441">MNITANLNDSDKKSGTHPLTHVATIGRPPPDHAHTHSLPNDLGGNTPVYTPTQPHPSKGQIAETSYLVHG</sequence>
<name>A0AAV6VCM1_9ARAC</name>
<gene>
    <name evidence="2" type="ORF">JTE90_011025</name>
</gene>
<dbReference type="AlphaFoldDB" id="A0AAV6VCM1"/>
<reference evidence="2 3" key="1">
    <citation type="journal article" date="2022" name="Nat. Ecol. Evol.">
        <title>A masculinizing supergene underlies an exaggerated male reproductive morph in a spider.</title>
        <authorList>
            <person name="Hendrickx F."/>
            <person name="De Corte Z."/>
            <person name="Sonet G."/>
            <person name="Van Belleghem S.M."/>
            <person name="Kostlbacher S."/>
            <person name="Vangestel C."/>
        </authorList>
    </citation>
    <scope>NUCLEOTIDE SEQUENCE [LARGE SCALE GENOMIC DNA]</scope>
    <source>
        <strain evidence="2">W744_W776</strain>
    </source>
</reference>
<proteinExistence type="predicted"/>